<feature type="domain" description="Carrier" evidence="3">
    <location>
        <begin position="4"/>
        <end position="85"/>
    </location>
</feature>
<dbReference type="Pfam" id="PF00550">
    <property type="entry name" value="PP-binding"/>
    <property type="match status" value="1"/>
</dbReference>
<dbReference type="AlphaFoldDB" id="A0A5P2D942"/>
<dbReference type="SUPFAM" id="SSF47336">
    <property type="entry name" value="ACP-like"/>
    <property type="match status" value="1"/>
</dbReference>
<dbReference type="PROSITE" id="PS00012">
    <property type="entry name" value="PHOSPHOPANTETHEINE"/>
    <property type="match status" value="1"/>
</dbReference>
<proteinExistence type="predicted"/>
<organism evidence="4 5">
    <name type="scientific">Streptomyces venezuelae</name>
    <dbReference type="NCBI Taxonomy" id="54571"/>
    <lineage>
        <taxon>Bacteria</taxon>
        <taxon>Bacillati</taxon>
        <taxon>Actinomycetota</taxon>
        <taxon>Actinomycetes</taxon>
        <taxon>Kitasatosporales</taxon>
        <taxon>Streptomycetaceae</taxon>
        <taxon>Streptomyces</taxon>
    </lineage>
</organism>
<dbReference type="RefSeq" id="WP_150211422.1">
    <property type="nucleotide sequence ID" value="NZ_CP029190.1"/>
</dbReference>
<dbReference type="EMBL" id="CP029190">
    <property type="protein sequence ID" value="QES51674.1"/>
    <property type="molecule type" value="Genomic_DNA"/>
</dbReference>
<dbReference type="Proteomes" id="UP000325211">
    <property type="component" value="Chromosome"/>
</dbReference>
<dbReference type="OrthoDB" id="3215648at2"/>
<protein>
    <submittedName>
        <fullName evidence="4">Curamycin polyketide synthase</fullName>
    </submittedName>
</protein>
<name>A0A5P2D942_STRVZ</name>
<evidence type="ECO:0000313" key="4">
    <source>
        <dbReference type="EMBL" id="QES51674.1"/>
    </source>
</evidence>
<evidence type="ECO:0000259" key="3">
    <source>
        <dbReference type="PROSITE" id="PS50075"/>
    </source>
</evidence>
<evidence type="ECO:0000256" key="1">
    <source>
        <dbReference type="ARBA" id="ARBA00022450"/>
    </source>
</evidence>
<evidence type="ECO:0000313" key="5">
    <source>
        <dbReference type="Proteomes" id="UP000325211"/>
    </source>
</evidence>
<evidence type="ECO:0000256" key="2">
    <source>
        <dbReference type="ARBA" id="ARBA00022553"/>
    </source>
</evidence>
<dbReference type="InterPro" id="IPR006162">
    <property type="entry name" value="Ppantetheine_attach_site"/>
</dbReference>
<sequence>MSESLTVEELSALMKRSAGVTVDPAVLAARPDAPFADYGLDSLGLLGIVAELEKRHGHPLPIEVDQCKTPAAFLGLVNDNLMTGA</sequence>
<keyword evidence="2" id="KW-0597">Phosphoprotein</keyword>
<gene>
    <name evidence="4" type="ORF">DEJ50_31310</name>
</gene>
<dbReference type="InterPro" id="IPR009081">
    <property type="entry name" value="PP-bd_ACP"/>
</dbReference>
<keyword evidence="1" id="KW-0596">Phosphopantetheine</keyword>
<accession>A0A5P2D942</accession>
<dbReference type="InterPro" id="IPR036736">
    <property type="entry name" value="ACP-like_sf"/>
</dbReference>
<reference evidence="4 5" key="1">
    <citation type="submission" date="2018-05" db="EMBL/GenBank/DDBJ databases">
        <title>Streptomyces venezuelae.</title>
        <authorList>
            <person name="Kim W."/>
            <person name="Lee N."/>
            <person name="Cho B.-K."/>
        </authorList>
    </citation>
    <scope>NUCLEOTIDE SEQUENCE [LARGE SCALE GENOMIC DNA]</scope>
    <source>
        <strain evidence="4 5">ATCC 21782</strain>
    </source>
</reference>
<dbReference type="PROSITE" id="PS50075">
    <property type="entry name" value="CARRIER"/>
    <property type="match status" value="1"/>
</dbReference>
<dbReference type="Gene3D" id="1.10.1200.10">
    <property type="entry name" value="ACP-like"/>
    <property type="match status" value="1"/>
</dbReference>